<evidence type="ECO:0000256" key="13">
    <source>
        <dbReference type="ARBA" id="ARBA00024209"/>
    </source>
</evidence>
<evidence type="ECO:0000256" key="1">
    <source>
        <dbReference type="ARBA" id="ARBA00000900"/>
    </source>
</evidence>
<proteinExistence type="inferred from homology"/>
<dbReference type="SMART" id="SM00184">
    <property type="entry name" value="RING"/>
    <property type="match status" value="1"/>
</dbReference>
<comment type="pathway">
    <text evidence="3">Protein modification; protein ubiquitination.</text>
</comment>
<accession>A0AAD4JMR6</accession>
<evidence type="ECO:0000256" key="15">
    <source>
        <dbReference type="SAM" id="Phobius"/>
    </source>
</evidence>
<dbReference type="PROSITE" id="PS50089">
    <property type="entry name" value="ZF_RING_2"/>
    <property type="match status" value="1"/>
</dbReference>
<evidence type="ECO:0000256" key="12">
    <source>
        <dbReference type="ARBA" id="ARBA00023136"/>
    </source>
</evidence>
<evidence type="ECO:0000256" key="6">
    <source>
        <dbReference type="ARBA" id="ARBA00022692"/>
    </source>
</evidence>
<evidence type="ECO:0000256" key="8">
    <source>
        <dbReference type="ARBA" id="ARBA00022771"/>
    </source>
</evidence>
<dbReference type="Proteomes" id="UP001190926">
    <property type="component" value="Unassembled WGS sequence"/>
</dbReference>
<dbReference type="PANTHER" id="PTHR14155:SF592">
    <property type="entry name" value="RING-H2 FINGER PROTEIN ATL57"/>
    <property type="match status" value="1"/>
</dbReference>
<evidence type="ECO:0000256" key="10">
    <source>
        <dbReference type="ARBA" id="ARBA00022833"/>
    </source>
</evidence>
<dbReference type="InterPro" id="IPR001841">
    <property type="entry name" value="Znf_RING"/>
</dbReference>
<keyword evidence="11 15" id="KW-1133">Transmembrane helix</keyword>
<evidence type="ECO:0000256" key="7">
    <source>
        <dbReference type="ARBA" id="ARBA00022723"/>
    </source>
</evidence>
<dbReference type="Pfam" id="PF13639">
    <property type="entry name" value="zf-RING_2"/>
    <property type="match status" value="1"/>
</dbReference>
<sequence>MNPLTSRRLLHLDNISQVVDSLSPTTAVSGSGSAAFRRPCSPDTRAHVDSYMVVTIIVLFTAFFFMGLFSMYIRRSTTAAANEEGGLDPAAVKSLPLVAYAKEEMMMVEECPICLSEFEEGETVKLIPYCGHVFHSNCVDTWLALHVTCPLCRSDQLFKIV</sequence>
<keyword evidence="8 14" id="KW-0863">Zinc-finger</keyword>
<evidence type="ECO:0000256" key="3">
    <source>
        <dbReference type="ARBA" id="ARBA00004906"/>
    </source>
</evidence>
<keyword evidence="12 15" id="KW-0472">Membrane</keyword>
<evidence type="ECO:0000256" key="5">
    <source>
        <dbReference type="ARBA" id="ARBA00022679"/>
    </source>
</evidence>
<evidence type="ECO:0000256" key="9">
    <source>
        <dbReference type="ARBA" id="ARBA00022786"/>
    </source>
</evidence>
<dbReference type="Gene3D" id="3.30.40.10">
    <property type="entry name" value="Zinc/RING finger domain, C3HC4 (zinc finger)"/>
    <property type="match status" value="1"/>
</dbReference>
<keyword evidence="5" id="KW-0808">Transferase</keyword>
<dbReference type="InterPro" id="IPR013083">
    <property type="entry name" value="Znf_RING/FYVE/PHD"/>
</dbReference>
<dbReference type="GO" id="GO:0061630">
    <property type="term" value="F:ubiquitin protein ligase activity"/>
    <property type="evidence" value="ECO:0007669"/>
    <property type="project" value="UniProtKB-EC"/>
</dbReference>
<comment type="catalytic activity">
    <reaction evidence="1">
        <text>S-ubiquitinyl-[E2 ubiquitin-conjugating enzyme]-L-cysteine + [acceptor protein]-L-lysine = [E2 ubiquitin-conjugating enzyme]-L-cysteine + N(6)-ubiquitinyl-[acceptor protein]-L-lysine.</text>
        <dbReference type="EC" id="2.3.2.27"/>
    </reaction>
</comment>
<keyword evidence="9" id="KW-0833">Ubl conjugation pathway</keyword>
<keyword evidence="18" id="KW-1185">Reference proteome</keyword>
<keyword evidence="6 15" id="KW-0812">Transmembrane</keyword>
<name>A0AAD4JMR6_PERFH</name>
<dbReference type="CDD" id="cd16461">
    <property type="entry name" value="RING-H2_EL5-like"/>
    <property type="match status" value="1"/>
</dbReference>
<evidence type="ECO:0000313" key="17">
    <source>
        <dbReference type="EMBL" id="KAH6836717.1"/>
    </source>
</evidence>
<gene>
    <name evidence="17" type="ORF">C2S53_007374</name>
</gene>
<feature type="transmembrane region" description="Helical" evidence="15">
    <location>
        <begin position="51"/>
        <end position="73"/>
    </location>
</feature>
<evidence type="ECO:0000259" key="16">
    <source>
        <dbReference type="PROSITE" id="PS50089"/>
    </source>
</evidence>
<evidence type="ECO:0000313" key="18">
    <source>
        <dbReference type="Proteomes" id="UP001190926"/>
    </source>
</evidence>
<organism evidence="17 18">
    <name type="scientific">Perilla frutescens var. hirtella</name>
    <name type="common">Perilla citriodora</name>
    <name type="synonym">Perilla setoyensis</name>
    <dbReference type="NCBI Taxonomy" id="608512"/>
    <lineage>
        <taxon>Eukaryota</taxon>
        <taxon>Viridiplantae</taxon>
        <taxon>Streptophyta</taxon>
        <taxon>Embryophyta</taxon>
        <taxon>Tracheophyta</taxon>
        <taxon>Spermatophyta</taxon>
        <taxon>Magnoliopsida</taxon>
        <taxon>eudicotyledons</taxon>
        <taxon>Gunneridae</taxon>
        <taxon>Pentapetalae</taxon>
        <taxon>asterids</taxon>
        <taxon>lamiids</taxon>
        <taxon>Lamiales</taxon>
        <taxon>Lamiaceae</taxon>
        <taxon>Nepetoideae</taxon>
        <taxon>Elsholtzieae</taxon>
        <taxon>Perilla</taxon>
    </lineage>
</organism>
<comment type="caution">
    <text evidence="17">The sequence shown here is derived from an EMBL/GenBank/DDBJ whole genome shotgun (WGS) entry which is preliminary data.</text>
</comment>
<evidence type="ECO:0000256" key="14">
    <source>
        <dbReference type="PROSITE-ProRule" id="PRU00175"/>
    </source>
</evidence>
<keyword evidence="7" id="KW-0479">Metal-binding</keyword>
<comment type="similarity">
    <text evidence="13">Belongs to the RING-type zinc finger family. ATL subfamily.</text>
</comment>
<dbReference type="GO" id="GO:0016020">
    <property type="term" value="C:membrane"/>
    <property type="evidence" value="ECO:0007669"/>
    <property type="project" value="UniProtKB-SubCell"/>
</dbReference>
<comment type="subcellular location">
    <subcellularLocation>
        <location evidence="2">Membrane</location>
        <topology evidence="2">Single-pass membrane protein</topology>
    </subcellularLocation>
</comment>
<dbReference type="EC" id="2.3.2.27" evidence="4"/>
<protein>
    <recommendedName>
        <fullName evidence="4">RING-type E3 ubiquitin transferase</fullName>
        <ecNumber evidence="4">2.3.2.27</ecNumber>
    </recommendedName>
</protein>
<dbReference type="InterPro" id="IPR053238">
    <property type="entry name" value="RING-H2_zinc_finger"/>
</dbReference>
<dbReference type="PANTHER" id="PTHR14155">
    <property type="entry name" value="RING FINGER DOMAIN-CONTAINING"/>
    <property type="match status" value="1"/>
</dbReference>
<evidence type="ECO:0000256" key="2">
    <source>
        <dbReference type="ARBA" id="ARBA00004167"/>
    </source>
</evidence>
<evidence type="ECO:0000256" key="4">
    <source>
        <dbReference type="ARBA" id="ARBA00012483"/>
    </source>
</evidence>
<dbReference type="GO" id="GO:0008270">
    <property type="term" value="F:zinc ion binding"/>
    <property type="evidence" value="ECO:0007669"/>
    <property type="project" value="UniProtKB-KW"/>
</dbReference>
<dbReference type="AlphaFoldDB" id="A0AAD4JMR6"/>
<keyword evidence="10" id="KW-0862">Zinc</keyword>
<dbReference type="EMBL" id="SDAM02000019">
    <property type="protein sequence ID" value="KAH6836717.1"/>
    <property type="molecule type" value="Genomic_DNA"/>
</dbReference>
<dbReference type="FunFam" id="3.30.40.10:FF:000187">
    <property type="entry name" value="E3 ubiquitin-protein ligase ATL6"/>
    <property type="match status" value="1"/>
</dbReference>
<dbReference type="SUPFAM" id="SSF57850">
    <property type="entry name" value="RING/U-box"/>
    <property type="match status" value="1"/>
</dbReference>
<reference evidence="17 18" key="1">
    <citation type="journal article" date="2021" name="Nat. Commun.">
        <title>Incipient diploidization of the medicinal plant Perilla within 10,000 years.</title>
        <authorList>
            <person name="Zhang Y."/>
            <person name="Shen Q."/>
            <person name="Leng L."/>
            <person name="Zhang D."/>
            <person name="Chen S."/>
            <person name="Shi Y."/>
            <person name="Ning Z."/>
            <person name="Chen S."/>
        </authorList>
    </citation>
    <scope>NUCLEOTIDE SEQUENCE [LARGE SCALE GENOMIC DNA]</scope>
    <source>
        <strain evidence="18">cv. PC099</strain>
    </source>
</reference>
<feature type="domain" description="RING-type" evidence="16">
    <location>
        <begin position="111"/>
        <end position="153"/>
    </location>
</feature>
<evidence type="ECO:0000256" key="11">
    <source>
        <dbReference type="ARBA" id="ARBA00022989"/>
    </source>
</evidence>